<name>C5FWT2_ARTOC</name>
<feature type="domain" description="DUF202" evidence="7">
    <location>
        <begin position="152"/>
        <end position="227"/>
    </location>
</feature>
<dbReference type="Proteomes" id="UP000002035">
    <property type="component" value="Unassembled WGS sequence"/>
</dbReference>
<feature type="transmembrane region" description="Helical" evidence="6">
    <location>
        <begin position="243"/>
        <end position="262"/>
    </location>
</feature>
<dbReference type="OMA" id="SVACHCV"/>
<proteinExistence type="predicted"/>
<gene>
    <name evidence="8" type="ORF">MCYG_06158</name>
</gene>
<dbReference type="PANTHER" id="PTHR34187:SF1">
    <property type="entry name" value="DUF202 DOMAIN-CONTAINING PROTEIN"/>
    <property type="match status" value="1"/>
</dbReference>
<reference evidence="9" key="1">
    <citation type="journal article" date="2012" name="MBio">
        <title>Comparative genome analysis of Trichophyton rubrum and related dermatophytes reveals candidate genes involved in infection.</title>
        <authorList>
            <person name="Martinez D.A."/>
            <person name="Oliver B.G."/>
            <person name="Graeser Y."/>
            <person name="Goldberg J.M."/>
            <person name="Li W."/>
            <person name="Martinez-Rossi N.M."/>
            <person name="Monod M."/>
            <person name="Shelest E."/>
            <person name="Barton R.C."/>
            <person name="Birch E."/>
            <person name="Brakhage A.A."/>
            <person name="Chen Z."/>
            <person name="Gurr S.J."/>
            <person name="Heiman D."/>
            <person name="Heitman J."/>
            <person name="Kosti I."/>
            <person name="Rossi A."/>
            <person name="Saif S."/>
            <person name="Samalova M."/>
            <person name="Saunders C.W."/>
            <person name="Shea T."/>
            <person name="Summerbell R.C."/>
            <person name="Xu J."/>
            <person name="Young S."/>
            <person name="Zeng Q."/>
            <person name="Birren B.W."/>
            <person name="Cuomo C.A."/>
            <person name="White T.C."/>
        </authorList>
    </citation>
    <scope>NUCLEOTIDE SEQUENCE [LARGE SCALE GENOMIC DNA]</scope>
    <source>
        <strain evidence="9">ATCC MYA-4605 / CBS 113480</strain>
    </source>
</reference>
<dbReference type="InterPro" id="IPR003807">
    <property type="entry name" value="DUF202"/>
</dbReference>
<evidence type="ECO:0000256" key="2">
    <source>
        <dbReference type="ARBA" id="ARBA00022692"/>
    </source>
</evidence>
<keyword evidence="2 6" id="KW-0812">Transmembrane</keyword>
<organism evidence="8 9">
    <name type="scientific">Arthroderma otae (strain ATCC MYA-4605 / CBS 113480)</name>
    <name type="common">Microsporum canis</name>
    <dbReference type="NCBI Taxonomy" id="554155"/>
    <lineage>
        <taxon>Eukaryota</taxon>
        <taxon>Fungi</taxon>
        <taxon>Dikarya</taxon>
        <taxon>Ascomycota</taxon>
        <taxon>Pezizomycotina</taxon>
        <taxon>Eurotiomycetes</taxon>
        <taxon>Eurotiomycetidae</taxon>
        <taxon>Onygenales</taxon>
        <taxon>Arthrodermataceae</taxon>
        <taxon>Microsporum</taxon>
    </lineage>
</organism>
<dbReference type="InterPro" id="IPR052053">
    <property type="entry name" value="IM_YidH-like"/>
</dbReference>
<evidence type="ECO:0000256" key="4">
    <source>
        <dbReference type="ARBA" id="ARBA00023136"/>
    </source>
</evidence>
<comment type="subcellular location">
    <subcellularLocation>
        <location evidence="1">Endomembrane system</location>
        <topology evidence="1">Multi-pass membrane protein</topology>
    </subcellularLocation>
</comment>
<dbReference type="AlphaFoldDB" id="C5FWT2"/>
<feature type="region of interest" description="Disordered" evidence="5">
    <location>
        <begin position="1"/>
        <end position="78"/>
    </location>
</feature>
<dbReference type="HOGENOM" id="CLU_053359_1_1_1"/>
<dbReference type="OrthoDB" id="199599at2759"/>
<evidence type="ECO:0000256" key="5">
    <source>
        <dbReference type="SAM" id="MobiDB-lite"/>
    </source>
</evidence>
<dbReference type="GeneID" id="9227260"/>
<dbReference type="VEuPathDB" id="FungiDB:MCYG_06158"/>
<evidence type="ECO:0000256" key="1">
    <source>
        <dbReference type="ARBA" id="ARBA00004127"/>
    </source>
</evidence>
<accession>C5FWT2</accession>
<evidence type="ECO:0000256" key="3">
    <source>
        <dbReference type="ARBA" id="ARBA00022989"/>
    </source>
</evidence>
<protein>
    <recommendedName>
        <fullName evidence="7">DUF202 domain-containing protein</fullName>
    </recommendedName>
</protein>
<evidence type="ECO:0000313" key="8">
    <source>
        <dbReference type="EMBL" id="EEQ33339.1"/>
    </source>
</evidence>
<keyword evidence="4 6" id="KW-0472">Membrane</keyword>
<dbReference type="STRING" id="554155.C5FWT2"/>
<dbReference type="Pfam" id="PF02656">
    <property type="entry name" value="DUF202"/>
    <property type="match status" value="1"/>
</dbReference>
<feature type="compositionally biased region" description="Basic residues" evidence="5">
    <location>
        <begin position="25"/>
        <end position="35"/>
    </location>
</feature>
<dbReference type="EMBL" id="DS995706">
    <property type="protein sequence ID" value="EEQ33339.1"/>
    <property type="molecule type" value="Genomic_DNA"/>
</dbReference>
<dbReference type="eggNOG" id="ENOG502SQUP">
    <property type="taxonomic scope" value="Eukaryota"/>
</dbReference>
<evidence type="ECO:0000313" key="9">
    <source>
        <dbReference type="Proteomes" id="UP000002035"/>
    </source>
</evidence>
<evidence type="ECO:0000256" key="6">
    <source>
        <dbReference type="SAM" id="Phobius"/>
    </source>
</evidence>
<sequence>MEHDGRDGGRSYYESEESDGQYQQHRQHRQQRRQRRGSEGMTVPFPALVDSSLSTPSPGLRDNNGHGEDGTGSLPPELRSATELGVLTPADTTRSNSPLSVASGELGIVASRRLTTESVRTTASMQPTGPFRGLKRFWWHHVSVRVPRKQNRDHFALERTYLAYMRTSLTFAILGVLIAQLFSLNHAVVHNPQFGFHRVGKPLACVCHALAILVALAGAYRFWRQQDALARGKVYAGGRELNFIALISAGIIMVIFILVIMISAKRDSETIGVVVS</sequence>
<keyword evidence="9" id="KW-1185">Reference proteome</keyword>
<evidence type="ECO:0000259" key="7">
    <source>
        <dbReference type="Pfam" id="PF02656"/>
    </source>
</evidence>
<keyword evidence="3 6" id="KW-1133">Transmembrane helix</keyword>
<feature type="transmembrane region" description="Helical" evidence="6">
    <location>
        <begin position="203"/>
        <end position="223"/>
    </location>
</feature>
<dbReference type="PANTHER" id="PTHR34187">
    <property type="entry name" value="FGR18P"/>
    <property type="match status" value="1"/>
</dbReference>
<feature type="transmembrane region" description="Helical" evidence="6">
    <location>
        <begin position="161"/>
        <end position="182"/>
    </location>
</feature>
<dbReference type="GO" id="GO:0012505">
    <property type="term" value="C:endomembrane system"/>
    <property type="evidence" value="ECO:0007669"/>
    <property type="project" value="UniProtKB-SubCell"/>
</dbReference>
<dbReference type="RefSeq" id="XP_002844194.1">
    <property type="nucleotide sequence ID" value="XM_002844148.1"/>
</dbReference>